<dbReference type="SUPFAM" id="SSF49785">
    <property type="entry name" value="Galactose-binding domain-like"/>
    <property type="match status" value="1"/>
</dbReference>
<evidence type="ECO:0000313" key="3">
    <source>
        <dbReference type="Proteomes" id="UP000198806"/>
    </source>
</evidence>
<feature type="domain" description="DUF7402" evidence="1">
    <location>
        <begin position="128"/>
        <end position="238"/>
    </location>
</feature>
<name>A0A1I5FPD5_9FIRM</name>
<dbReference type="Gene3D" id="2.60.120.260">
    <property type="entry name" value="Galactose-binding domain-like"/>
    <property type="match status" value="1"/>
</dbReference>
<accession>A0A1I5FPD5</accession>
<dbReference type="RefSeq" id="WP_091686601.1">
    <property type="nucleotide sequence ID" value="NZ_BAABFM010000024.1"/>
</dbReference>
<sequence length="264" mass="30356">MPVLSLKIINEQGKILAEHSAEDEVMLVYEEEYKPGDKIILTSTEKDIHLMVQLDDAMTSSFVYITKNELIYHIPFEEKKISYSPNSFSGNIHLLSARLAANEEIGNYKNLALNVFDQHGDTGCYPHATANVETRDESVFAARNAIDGVRENRSHGKWPYQSWGINRQDDAELKLEFGRRVKINKIVLYTRADFPHDNWWKEVNLTFSDGTGIKWQLEKSYKPHILNMEEKEIEWLLLNNLIKADDPSPFPALTQIEVYGVEAN</sequence>
<dbReference type="Proteomes" id="UP000198806">
    <property type="component" value="Unassembled WGS sequence"/>
</dbReference>
<evidence type="ECO:0000259" key="1">
    <source>
        <dbReference type="Pfam" id="PF24135"/>
    </source>
</evidence>
<protein>
    <recommendedName>
        <fullName evidence="1">DUF7402 domain-containing protein</fullName>
    </recommendedName>
</protein>
<dbReference type="EMBL" id="FOWD01000015">
    <property type="protein sequence ID" value="SFO25612.1"/>
    <property type="molecule type" value="Genomic_DNA"/>
</dbReference>
<gene>
    <name evidence="2" type="ORF">SAMN04489757_11540</name>
</gene>
<evidence type="ECO:0000313" key="2">
    <source>
        <dbReference type="EMBL" id="SFO25612.1"/>
    </source>
</evidence>
<dbReference type="InterPro" id="IPR055826">
    <property type="entry name" value="DUF7402"/>
</dbReference>
<proteinExistence type="predicted"/>
<dbReference type="InterPro" id="IPR008979">
    <property type="entry name" value="Galactose-bd-like_sf"/>
</dbReference>
<keyword evidence="3" id="KW-1185">Reference proteome</keyword>
<dbReference type="Pfam" id="PF24135">
    <property type="entry name" value="DUF7402"/>
    <property type="match status" value="1"/>
</dbReference>
<reference evidence="2 3" key="1">
    <citation type="submission" date="2016-10" db="EMBL/GenBank/DDBJ databases">
        <authorList>
            <person name="de Groot N.N."/>
        </authorList>
    </citation>
    <scope>NUCLEOTIDE SEQUENCE [LARGE SCALE GENOMIC DNA]</scope>
    <source>
        <strain evidence="2 3">DSM 1283</strain>
    </source>
</reference>
<dbReference type="AlphaFoldDB" id="A0A1I5FPD5"/>
<organism evidence="2 3">
    <name type="scientific">Anaerocolumna aminovalerica</name>
    <dbReference type="NCBI Taxonomy" id="1527"/>
    <lineage>
        <taxon>Bacteria</taxon>
        <taxon>Bacillati</taxon>
        <taxon>Bacillota</taxon>
        <taxon>Clostridia</taxon>
        <taxon>Lachnospirales</taxon>
        <taxon>Lachnospiraceae</taxon>
        <taxon>Anaerocolumna</taxon>
    </lineage>
</organism>
<dbReference type="STRING" id="1527.SAMN04489757_11540"/>
<dbReference type="OrthoDB" id="5674083at2"/>